<keyword evidence="6" id="KW-0418">Kinase</keyword>
<keyword evidence="10" id="KW-1185">Reference proteome</keyword>
<dbReference type="PANTHER" id="PTHR45008">
    <property type="entry name" value="PTS SYSTEM GLUCOSE-SPECIFIC EIIA COMPONENT"/>
    <property type="match status" value="1"/>
</dbReference>
<feature type="domain" description="PTS EIIA type-1" evidence="7">
    <location>
        <begin position="26"/>
        <end position="130"/>
    </location>
</feature>
<evidence type="ECO:0000256" key="3">
    <source>
        <dbReference type="ARBA" id="ARBA00022597"/>
    </source>
</evidence>
<reference evidence="8 11" key="2">
    <citation type="submission" date="2020-03" db="EMBL/GenBank/DDBJ databases">
        <title>Soil Listeria distribution.</title>
        <authorList>
            <person name="Liao J."/>
            <person name="Wiedmann M."/>
        </authorList>
    </citation>
    <scope>NUCLEOTIDE SEQUENCE [LARGE SCALE GENOMIC DNA]</scope>
    <source>
        <strain evidence="8 11">FSL L7-1829</strain>
    </source>
</reference>
<dbReference type="FunFam" id="2.70.70.10:FF:000001">
    <property type="entry name" value="PTS system glucose-specific IIA component"/>
    <property type="match status" value="1"/>
</dbReference>
<evidence type="ECO:0000256" key="6">
    <source>
        <dbReference type="ARBA" id="ARBA00022777"/>
    </source>
</evidence>
<evidence type="ECO:0000256" key="4">
    <source>
        <dbReference type="ARBA" id="ARBA00022679"/>
    </source>
</evidence>
<organism evidence="8 11">
    <name type="scientific">Listeria welshimeri</name>
    <dbReference type="NCBI Taxonomy" id="1643"/>
    <lineage>
        <taxon>Bacteria</taxon>
        <taxon>Bacillati</taxon>
        <taxon>Bacillota</taxon>
        <taxon>Bacilli</taxon>
        <taxon>Bacillales</taxon>
        <taxon>Listeriaceae</taxon>
        <taxon>Listeria</taxon>
    </lineage>
</organism>
<evidence type="ECO:0000313" key="11">
    <source>
        <dbReference type="Proteomes" id="UP000522007"/>
    </source>
</evidence>
<evidence type="ECO:0000259" key="7">
    <source>
        <dbReference type="PROSITE" id="PS51093"/>
    </source>
</evidence>
<dbReference type="GO" id="GO:0016301">
    <property type="term" value="F:kinase activity"/>
    <property type="evidence" value="ECO:0007669"/>
    <property type="project" value="UniProtKB-KW"/>
</dbReference>
<evidence type="ECO:0000256" key="1">
    <source>
        <dbReference type="ARBA" id="ARBA00004496"/>
    </source>
</evidence>
<dbReference type="SUPFAM" id="SSF51261">
    <property type="entry name" value="Duplicated hybrid motif"/>
    <property type="match status" value="1"/>
</dbReference>
<evidence type="ECO:0000313" key="10">
    <source>
        <dbReference type="Proteomes" id="UP000219632"/>
    </source>
</evidence>
<dbReference type="EMBL" id="NYPG01000006">
    <property type="protein sequence ID" value="PDK40607.1"/>
    <property type="molecule type" value="Genomic_DNA"/>
</dbReference>
<accession>A0A7X0T8Q5</accession>
<dbReference type="GO" id="GO:0005737">
    <property type="term" value="C:cytoplasm"/>
    <property type="evidence" value="ECO:0007669"/>
    <property type="project" value="UniProtKB-SubCell"/>
</dbReference>
<name>A0A7X0T8Q5_LISWE</name>
<dbReference type="AlphaFoldDB" id="A0A7X0T8Q5"/>
<dbReference type="RefSeq" id="WP_097350697.1">
    <property type="nucleotide sequence ID" value="NZ_CP151430.1"/>
</dbReference>
<dbReference type="InterPro" id="IPR001127">
    <property type="entry name" value="PTS_EIIA_1_perm"/>
</dbReference>
<keyword evidence="2" id="KW-0813">Transport</keyword>
<comment type="subcellular location">
    <subcellularLocation>
        <location evidence="1">Cytoplasm</location>
    </subcellularLocation>
</comment>
<gene>
    <name evidence="9" type="ORF">AFZ32_11065</name>
    <name evidence="8" type="ORF">HB853_05165</name>
</gene>
<evidence type="ECO:0000256" key="5">
    <source>
        <dbReference type="ARBA" id="ARBA00022683"/>
    </source>
</evidence>
<proteinExistence type="predicted"/>
<evidence type="ECO:0000313" key="9">
    <source>
        <dbReference type="EMBL" id="PDK40607.1"/>
    </source>
</evidence>
<keyword evidence="3 8" id="KW-0762">Sugar transport</keyword>
<keyword evidence="5" id="KW-0598">Phosphotransferase system</keyword>
<dbReference type="GO" id="GO:0009401">
    <property type="term" value="P:phosphoenolpyruvate-dependent sugar phosphotransferase system"/>
    <property type="evidence" value="ECO:0007669"/>
    <property type="project" value="UniProtKB-KW"/>
</dbReference>
<protein>
    <submittedName>
        <fullName evidence="8">PTS glucose transporter subunit IIA</fullName>
    </submittedName>
    <submittedName>
        <fullName evidence="9">Sugar permease</fullName>
    </submittedName>
</protein>
<comment type="caution">
    <text evidence="8">The sequence shown here is derived from an EMBL/GenBank/DDBJ whole genome shotgun (WGS) entry which is preliminary data.</text>
</comment>
<dbReference type="PROSITE" id="PS51093">
    <property type="entry name" value="PTS_EIIA_TYPE_1"/>
    <property type="match status" value="1"/>
</dbReference>
<dbReference type="Gene3D" id="2.70.70.10">
    <property type="entry name" value="Glucose Permease (Domain IIA)"/>
    <property type="match status" value="1"/>
</dbReference>
<dbReference type="Pfam" id="PF00358">
    <property type="entry name" value="PTS_EIIA_1"/>
    <property type="match status" value="1"/>
</dbReference>
<dbReference type="PANTHER" id="PTHR45008:SF1">
    <property type="entry name" value="PTS SYSTEM GLUCOSE-SPECIFIC EIIA COMPONENT"/>
    <property type="match status" value="1"/>
</dbReference>
<sequence>MNFFKKKTIIYSPGNGLIKSIDKVHDELFSTKALGDGFALEPNESSIFAPVEGTITSIFPTKHAISIKTASNLEVLIHIGIDTVELDGKGFNLKVKEGTKVTKETEIVEVDFPFLESNGKDTDVIVIFTNLKEKPLAITEGLMKVNQEIGTIK</sequence>
<dbReference type="EMBL" id="JAAROP010000003">
    <property type="protein sequence ID" value="MBC1322329.1"/>
    <property type="molecule type" value="Genomic_DNA"/>
</dbReference>
<dbReference type="InterPro" id="IPR050890">
    <property type="entry name" value="PTS_EIIA_component"/>
</dbReference>
<dbReference type="NCBIfam" id="TIGR00830">
    <property type="entry name" value="PTBA"/>
    <property type="match status" value="1"/>
</dbReference>
<reference evidence="9 10" key="1">
    <citation type="submission" date="2017-09" db="EMBL/GenBank/DDBJ databases">
        <title>Draft Genomes of 144 Listeria Monocytogenes isolates from foods.</title>
        <authorList>
            <person name="Wu C.H."/>
            <person name="Ng J."/>
            <person name="Kiang D."/>
            <person name="Chen C.-Y."/>
            <person name="Frink S."/>
            <person name="Lafrades M."/>
            <person name="Morales C."/>
            <person name="Park P."/>
            <person name="Zwick M."/>
        </authorList>
    </citation>
    <scope>NUCLEOTIDE SEQUENCE [LARGE SCALE GENOMIC DNA]</scope>
    <source>
        <strain evidence="9 10">CDPHFDLB-F14M01633.75-2</strain>
    </source>
</reference>
<dbReference type="Proteomes" id="UP000219632">
    <property type="component" value="Unassembled WGS sequence"/>
</dbReference>
<dbReference type="InterPro" id="IPR011055">
    <property type="entry name" value="Dup_hybrid_motif"/>
</dbReference>
<evidence type="ECO:0000313" key="8">
    <source>
        <dbReference type="EMBL" id="MBC1322329.1"/>
    </source>
</evidence>
<dbReference type="Proteomes" id="UP000522007">
    <property type="component" value="Unassembled WGS sequence"/>
</dbReference>
<evidence type="ECO:0000256" key="2">
    <source>
        <dbReference type="ARBA" id="ARBA00022448"/>
    </source>
</evidence>
<keyword evidence="4" id="KW-0808">Transferase</keyword>